<evidence type="ECO:0000256" key="6">
    <source>
        <dbReference type="ARBA" id="ARBA00023125"/>
    </source>
</evidence>
<proteinExistence type="inferred from homology"/>
<dbReference type="GO" id="GO:0003677">
    <property type="term" value="F:DNA binding"/>
    <property type="evidence" value="ECO:0007669"/>
    <property type="project" value="UniProtKB-UniRule"/>
</dbReference>
<dbReference type="PANTHER" id="PTHR30349:SF41">
    <property type="entry name" value="INTEGRASE_RECOMBINASE PROTEIN MJ0367-RELATED"/>
    <property type="match status" value="1"/>
</dbReference>
<feature type="active site" evidence="9">
    <location>
        <position position="272"/>
    </location>
</feature>
<evidence type="ECO:0000313" key="12">
    <source>
        <dbReference type="EMBL" id="EFY07811.1"/>
    </source>
</evidence>
<keyword evidence="5 9" id="KW-0229">DNA integration</keyword>
<dbReference type="OrthoDB" id="9801717at2"/>
<evidence type="ECO:0000256" key="8">
    <source>
        <dbReference type="ARBA" id="ARBA00023306"/>
    </source>
</evidence>
<evidence type="ECO:0000259" key="11">
    <source>
        <dbReference type="PROSITE" id="PS51900"/>
    </source>
</evidence>
<dbReference type="RefSeq" id="WP_009142579.1">
    <property type="nucleotide sequence ID" value="NZ_GL830952.1"/>
</dbReference>
<dbReference type="HOGENOM" id="CLU_027562_9_0_6"/>
<evidence type="ECO:0000256" key="2">
    <source>
        <dbReference type="ARBA" id="ARBA00022490"/>
    </source>
</evidence>
<dbReference type="EMBL" id="AEVO01000014">
    <property type="protein sequence ID" value="EFY07811.1"/>
    <property type="molecule type" value="Genomic_DNA"/>
</dbReference>
<keyword evidence="4 9" id="KW-0159">Chromosome partition</keyword>
<evidence type="ECO:0000259" key="10">
    <source>
        <dbReference type="PROSITE" id="PS51898"/>
    </source>
</evidence>
<feature type="active site" evidence="9">
    <location>
        <position position="249"/>
    </location>
</feature>
<name>E8LI41_SUCHY</name>
<dbReference type="InterPro" id="IPR013762">
    <property type="entry name" value="Integrase-like_cat_sf"/>
</dbReference>
<comment type="similarity">
    <text evidence="9">Belongs to the 'phage' integrase family. XerC subfamily.</text>
</comment>
<keyword evidence="7 9" id="KW-0233">DNA recombination</keyword>
<sequence length="307" mass="34684">MDELERDADSFIAYLSNEKRSGPNTVASYDRVLRKALVSLKYNFPQLKSWSEIGEKEMRFLLKEFNFSFDAERLSSVSVAHDIYALSSFFKFLIKKKKLSSNPCSLIHAPKVRKPLPKVLSSNEIDQLFTVDPSSPKEIRDRAIAELLFSSGLRVGELVALNLGDLDETAQEVRVFGKGGKERSVPVGSQALNWIRIYLKVRDAFNPEDTALFLNRFGRRMTTRAVQQNLDKLASKSGLSIKISPHKLRHSFATELLGNGADLRMVQEMLGHSSLAATQVYTHINFAKLQEIFSKAHPRAKLHKEES</sequence>
<organism evidence="12 13">
    <name type="scientific">Succinatimonas hippei (strain DSM 22608 / JCM 16073 / KCTC 15190 / YIT 12066)</name>
    <dbReference type="NCBI Taxonomy" id="762983"/>
    <lineage>
        <taxon>Bacteria</taxon>
        <taxon>Pseudomonadati</taxon>
        <taxon>Pseudomonadota</taxon>
        <taxon>Gammaproteobacteria</taxon>
        <taxon>Aeromonadales</taxon>
        <taxon>Succinivibrionaceae</taxon>
        <taxon>Succinatimonas</taxon>
    </lineage>
</organism>
<evidence type="ECO:0000256" key="4">
    <source>
        <dbReference type="ARBA" id="ARBA00022829"/>
    </source>
</evidence>
<dbReference type="PROSITE" id="PS51898">
    <property type="entry name" value="TYR_RECOMBINASE"/>
    <property type="match status" value="1"/>
</dbReference>
<dbReference type="GO" id="GO:0006313">
    <property type="term" value="P:DNA transposition"/>
    <property type="evidence" value="ECO:0007669"/>
    <property type="project" value="UniProtKB-UniRule"/>
</dbReference>
<dbReference type="PANTHER" id="PTHR30349">
    <property type="entry name" value="PHAGE INTEGRASE-RELATED"/>
    <property type="match status" value="1"/>
</dbReference>
<reference evidence="12 13" key="1">
    <citation type="submission" date="2011-01" db="EMBL/GenBank/DDBJ databases">
        <authorList>
            <person name="Weinstock G."/>
            <person name="Sodergren E."/>
            <person name="Clifton S."/>
            <person name="Fulton L."/>
            <person name="Fulton B."/>
            <person name="Courtney L."/>
            <person name="Fronick C."/>
            <person name="Harrison M."/>
            <person name="Strong C."/>
            <person name="Farmer C."/>
            <person name="Delahaunty K."/>
            <person name="Markovic C."/>
            <person name="Hall O."/>
            <person name="Minx P."/>
            <person name="Tomlinson C."/>
            <person name="Mitreva M."/>
            <person name="Hou S."/>
            <person name="Chen J."/>
            <person name="Wollam A."/>
            <person name="Pepin K.H."/>
            <person name="Johnson M."/>
            <person name="Bhonagiri V."/>
            <person name="Zhang X."/>
            <person name="Suruliraj S."/>
            <person name="Warren W."/>
            <person name="Chinwalla A."/>
            <person name="Mardis E.R."/>
            <person name="Wilson R.K."/>
        </authorList>
    </citation>
    <scope>NUCLEOTIDE SEQUENCE [LARGE SCALE GENOMIC DNA]</scope>
    <source>
        <strain evidence="13">DSM 22608 / JCM 16073 / KCTC 15190 / YIT 12066</strain>
    </source>
</reference>
<dbReference type="CDD" id="cd00798">
    <property type="entry name" value="INT_XerDC_C"/>
    <property type="match status" value="1"/>
</dbReference>
<dbReference type="GO" id="GO:0005737">
    <property type="term" value="C:cytoplasm"/>
    <property type="evidence" value="ECO:0007669"/>
    <property type="project" value="UniProtKB-SubCell"/>
</dbReference>
<dbReference type="InterPro" id="IPR004107">
    <property type="entry name" value="Integrase_SAM-like_N"/>
</dbReference>
<comment type="subunit">
    <text evidence="9">Forms a cyclic heterotetrameric complex composed of two molecules of XerC and two molecules of XerD.</text>
</comment>
<keyword evidence="8 9" id="KW-0131">Cell cycle</keyword>
<feature type="active site" evidence="9">
    <location>
        <position position="154"/>
    </location>
</feature>
<gene>
    <name evidence="9 12" type="primary">xerC</name>
    <name evidence="12" type="ORF">HMPREF9444_00356</name>
</gene>
<evidence type="ECO:0000313" key="13">
    <source>
        <dbReference type="Proteomes" id="UP000018458"/>
    </source>
</evidence>
<dbReference type="GO" id="GO:0009037">
    <property type="term" value="F:tyrosine-based site-specific recombinase activity"/>
    <property type="evidence" value="ECO:0007669"/>
    <property type="project" value="UniProtKB-UniRule"/>
</dbReference>
<keyword evidence="2 9" id="KW-0963">Cytoplasm</keyword>
<dbReference type="Gene3D" id="1.10.150.130">
    <property type="match status" value="1"/>
</dbReference>
<comment type="function">
    <text evidence="9">Site-specific tyrosine recombinase, which acts by catalyzing the cutting and rejoining of the recombining DNA molecules. The XerC-XerD complex is essential to convert dimers of the bacterial chromosome into monomers to permit their segregation at cell division. It also contributes to the segregational stability of plasmids.</text>
</comment>
<dbReference type="Gene3D" id="1.10.443.10">
    <property type="entry name" value="Intergrase catalytic core"/>
    <property type="match status" value="1"/>
</dbReference>
<feature type="active site" description="O-(3'-phospho-DNA)-tyrosine intermediate" evidence="9">
    <location>
        <position position="281"/>
    </location>
</feature>
<dbReference type="InterPro" id="IPR050090">
    <property type="entry name" value="Tyrosine_recombinase_XerCD"/>
</dbReference>
<evidence type="ECO:0000256" key="9">
    <source>
        <dbReference type="HAMAP-Rule" id="MF_01808"/>
    </source>
</evidence>
<dbReference type="HAMAP" id="MF_01808">
    <property type="entry name" value="Recomb_XerC_XerD"/>
    <property type="match status" value="1"/>
</dbReference>
<comment type="caution">
    <text evidence="12">The sequence shown here is derived from an EMBL/GenBank/DDBJ whole genome shotgun (WGS) entry which is preliminary data.</text>
</comment>
<evidence type="ECO:0000256" key="7">
    <source>
        <dbReference type="ARBA" id="ARBA00023172"/>
    </source>
</evidence>
<dbReference type="Pfam" id="PF00589">
    <property type="entry name" value="Phage_integrase"/>
    <property type="match status" value="1"/>
</dbReference>
<keyword evidence="6 9" id="KW-0238">DNA-binding</keyword>
<dbReference type="STRING" id="762983.HMPREF9444_00356"/>
<dbReference type="GO" id="GO:0051301">
    <property type="term" value="P:cell division"/>
    <property type="evidence" value="ECO:0007669"/>
    <property type="project" value="UniProtKB-KW"/>
</dbReference>
<keyword evidence="3 9" id="KW-0132">Cell division</keyword>
<dbReference type="InterPro" id="IPR044068">
    <property type="entry name" value="CB"/>
</dbReference>
<dbReference type="Pfam" id="PF02899">
    <property type="entry name" value="Phage_int_SAM_1"/>
    <property type="match status" value="1"/>
</dbReference>
<feature type="active site" evidence="9">
    <location>
        <position position="246"/>
    </location>
</feature>
<dbReference type="eggNOG" id="COG4973">
    <property type="taxonomic scope" value="Bacteria"/>
</dbReference>
<evidence type="ECO:0000256" key="1">
    <source>
        <dbReference type="ARBA" id="ARBA00004496"/>
    </source>
</evidence>
<dbReference type="AlphaFoldDB" id="E8LI41"/>
<dbReference type="Proteomes" id="UP000018458">
    <property type="component" value="Unassembled WGS sequence"/>
</dbReference>
<dbReference type="InterPro" id="IPR011010">
    <property type="entry name" value="DNA_brk_join_enz"/>
</dbReference>
<feature type="domain" description="Core-binding (CB)" evidence="11">
    <location>
        <begin position="2"/>
        <end position="94"/>
    </location>
</feature>
<dbReference type="InterPro" id="IPR023009">
    <property type="entry name" value="Tyrosine_recombinase_XerC/XerD"/>
</dbReference>
<evidence type="ECO:0000256" key="5">
    <source>
        <dbReference type="ARBA" id="ARBA00022908"/>
    </source>
</evidence>
<dbReference type="GO" id="GO:0007059">
    <property type="term" value="P:chromosome segregation"/>
    <property type="evidence" value="ECO:0007669"/>
    <property type="project" value="UniProtKB-UniRule"/>
</dbReference>
<dbReference type="InterPro" id="IPR010998">
    <property type="entry name" value="Integrase_recombinase_N"/>
</dbReference>
<keyword evidence="13" id="KW-1185">Reference proteome</keyword>
<dbReference type="PROSITE" id="PS51900">
    <property type="entry name" value="CB"/>
    <property type="match status" value="1"/>
</dbReference>
<feature type="domain" description="Tyr recombinase" evidence="10">
    <location>
        <begin position="115"/>
        <end position="294"/>
    </location>
</feature>
<feature type="active site" evidence="9">
    <location>
        <position position="178"/>
    </location>
</feature>
<dbReference type="InterPro" id="IPR002104">
    <property type="entry name" value="Integrase_catalytic"/>
</dbReference>
<comment type="subcellular location">
    <subcellularLocation>
        <location evidence="1 9">Cytoplasm</location>
    </subcellularLocation>
</comment>
<protein>
    <recommendedName>
        <fullName evidence="9">Tyrosine recombinase XerC</fullName>
    </recommendedName>
</protein>
<dbReference type="SUPFAM" id="SSF56349">
    <property type="entry name" value="DNA breaking-rejoining enzymes"/>
    <property type="match status" value="1"/>
</dbReference>
<evidence type="ECO:0000256" key="3">
    <source>
        <dbReference type="ARBA" id="ARBA00022618"/>
    </source>
</evidence>
<accession>E8LI41</accession>